<dbReference type="FunCoup" id="B3RZ90">
    <property type="interactions" value="28"/>
</dbReference>
<dbReference type="Pfam" id="PF08434">
    <property type="entry name" value="CLCA"/>
    <property type="match status" value="1"/>
</dbReference>
<dbReference type="SMART" id="SM00327">
    <property type="entry name" value="VWA"/>
    <property type="match status" value="1"/>
</dbReference>
<feature type="domain" description="VWFA" evidence="3">
    <location>
        <begin position="304"/>
        <end position="477"/>
    </location>
</feature>
<dbReference type="InterPro" id="IPR036465">
    <property type="entry name" value="vWFA_dom_sf"/>
</dbReference>
<dbReference type="EMBL" id="DS985246">
    <property type="protein sequence ID" value="EDV24161.1"/>
    <property type="molecule type" value="Genomic_DNA"/>
</dbReference>
<dbReference type="GeneID" id="6754900"/>
<sequence length="921" mass="100245">MRFRPIIYLSVYACLILILSHQSRCIVTIKENGYAGVVVAISENIVESDYPTLVSDLIQNFINASSYLYTATRNRAFFKNVTILIPATWQDKVTYQAATSQSFDSADFRIDLVPGHTRATTVGVPGCGMSGQYILIPPQRFQQVKAPPYRMIVHEWAHYRYGVFDEYAVSPSQLGFIDGQGNINENKCTAQIEGGIIDIITGKKCNYPYGSNCVYSVTNGKGSKGSIMFDQNIDSVNTFCDTDNSNPLTYHNAFALNNQNLYCLFQSTWTVIMRHQDFTNNNNPARQIDITVPNIRIVRRKDIRTVLVLDTSGSMQGVRLQQMRLATTNFILNSAVEGEFLGIVSFNSRTTIMSSLTKIVDQNVKNNLIAQIPSAAVGLTSVGGGLLSALNMLKSSVNQSFPCGGRMIVLSDGEENVGPYISSVINDLVSNQIIVHTVSLGSSASERLQNVSYSTGGKAIYAPSGDIATLNSAFLSISQQNAAGDGSQAENILQASFEIMVQSESLQLSAFGIYYGNVYIDESIGNDTAITILWDVQPTTLVVTSPSGDDYNTSSQTGIWRYKIQAGGNQKRSIQTIAISVTSRPSTSSKSSNPLTSPVTASIKIDQASITYPQPVLISVNVQKNYFAVLNASVYVSIIPPSKTTSEVITLNDQGAGADLVKNDGIYSGYYTNFISNGRYSVQARVNASQDQAYILTAQLIGIQDNQDGSNTTSNQLIHLPSFTRVTSGNLFQVTNYVQGIDKIPPARVHDLQANTANVINFTMLLTWTAPGDNMDTGRASRYEIRYSLNYTIFTSNFSSGQLVTSDFIVNSGNSMRPRLPGILEELQVAIPNAKVNETYSFALITYDNSANVAQVSNYALATFTKITTPPQINSDLIINISVGIGCGIVGIILLTVIGIFLVRKYSTGKSTKIAVISLQA</sequence>
<dbReference type="PhylomeDB" id="B3RZ90"/>
<keyword evidence="1" id="KW-0472">Membrane</keyword>
<organism evidence="4 5">
    <name type="scientific">Trichoplax adhaerens</name>
    <name type="common">Trichoplax reptans</name>
    <dbReference type="NCBI Taxonomy" id="10228"/>
    <lineage>
        <taxon>Eukaryota</taxon>
        <taxon>Metazoa</taxon>
        <taxon>Placozoa</taxon>
        <taxon>Uniplacotomia</taxon>
        <taxon>Trichoplacea</taxon>
        <taxon>Trichoplacidae</taxon>
        <taxon>Trichoplax</taxon>
    </lineage>
</organism>
<dbReference type="SUPFAM" id="SSF53300">
    <property type="entry name" value="vWA-like"/>
    <property type="match status" value="1"/>
</dbReference>
<dbReference type="HOGENOM" id="CLU_005812_0_1_1"/>
<dbReference type="STRING" id="10228.B3RZ90"/>
<dbReference type="Proteomes" id="UP000009022">
    <property type="component" value="Unassembled WGS sequence"/>
</dbReference>
<dbReference type="Pfam" id="PF00092">
    <property type="entry name" value="VWA"/>
    <property type="match status" value="1"/>
</dbReference>
<dbReference type="Gene3D" id="3.40.50.410">
    <property type="entry name" value="von Willebrand factor, type A domain"/>
    <property type="match status" value="1"/>
</dbReference>
<protein>
    <recommendedName>
        <fullName evidence="3">VWFA domain-containing protein</fullName>
    </recommendedName>
</protein>
<feature type="chain" id="PRO_5002798391" description="VWFA domain-containing protein" evidence="2">
    <location>
        <begin position="26"/>
        <end position="921"/>
    </location>
</feature>
<evidence type="ECO:0000256" key="1">
    <source>
        <dbReference type="SAM" id="Phobius"/>
    </source>
</evidence>
<dbReference type="eggNOG" id="ENOG502QRRD">
    <property type="taxonomic scope" value="Eukaryota"/>
</dbReference>
<dbReference type="InParanoid" id="B3RZ90"/>
<keyword evidence="1" id="KW-1133">Transmembrane helix</keyword>
<dbReference type="CTD" id="6754900"/>
<accession>B3RZ90</accession>
<dbReference type="AlphaFoldDB" id="B3RZ90"/>
<gene>
    <name evidence="4" type="ORF">TRIADDRAFT_57368</name>
</gene>
<feature type="signal peptide" evidence="2">
    <location>
        <begin position="1"/>
        <end position="25"/>
    </location>
</feature>
<proteinExistence type="predicted"/>
<dbReference type="InterPro" id="IPR051266">
    <property type="entry name" value="CLCR"/>
</dbReference>
<dbReference type="RefSeq" id="XP_002113687.1">
    <property type="nucleotide sequence ID" value="XM_002113651.1"/>
</dbReference>
<dbReference type="PROSITE" id="PS50234">
    <property type="entry name" value="VWFA"/>
    <property type="match status" value="1"/>
</dbReference>
<dbReference type="PANTHER" id="PTHR10579">
    <property type="entry name" value="CALCIUM-ACTIVATED CHLORIDE CHANNEL REGULATOR"/>
    <property type="match status" value="1"/>
</dbReference>
<keyword evidence="5" id="KW-1185">Reference proteome</keyword>
<evidence type="ECO:0000313" key="4">
    <source>
        <dbReference type="EMBL" id="EDV24161.1"/>
    </source>
</evidence>
<dbReference type="OrthoDB" id="10021899at2759"/>
<evidence type="ECO:0000259" key="3">
    <source>
        <dbReference type="PROSITE" id="PS50234"/>
    </source>
</evidence>
<name>B3RZ90_TRIAD</name>
<evidence type="ECO:0000256" key="2">
    <source>
        <dbReference type="SAM" id="SignalP"/>
    </source>
</evidence>
<evidence type="ECO:0000313" key="5">
    <source>
        <dbReference type="Proteomes" id="UP000009022"/>
    </source>
</evidence>
<dbReference type="InterPro" id="IPR013642">
    <property type="entry name" value="CLCA_N"/>
</dbReference>
<keyword evidence="2" id="KW-0732">Signal</keyword>
<dbReference type="NCBIfam" id="NF041940">
    <property type="entry name" value="choice_anch_X"/>
    <property type="match status" value="1"/>
</dbReference>
<dbReference type="InterPro" id="IPR002035">
    <property type="entry name" value="VWF_A"/>
</dbReference>
<keyword evidence="1" id="KW-0812">Transmembrane</keyword>
<dbReference type="CDD" id="cd00198">
    <property type="entry name" value="vWFA"/>
    <property type="match status" value="1"/>
</dbReference>
<feature type="transmembrane region" description="Helical" evidence="1">
    <location>
        <begin position="877"/>
        <end position="903"/>
    </location>
</feature>
<dbReference type="KEGG" id="tad:TRIADDRAFT_57368"/>
<dbReference type="OMA" id="THINMLT"/>
<dbReference type="PANTHER" id="PTHR10579:SF177">
    <property type="entry name" value="CALCIUM-ACTIVATED CHLORIDE CHANNEL REGULATOR 4-LIKE PROTEIN"/>
    <property type="match status" value="1"/>
</dbReference>
<reference evidence="4 5" key="1">
    <citation type="journal article" date="2008" name="Nature">
        <title>The Trichoplax genome and the nature of placozoans.</title>
        <authorList>
            <person name="Srivastava M."/>
            <person name="Begovic E."/>
            <person name="Chapman J."/>
            <person name="Putnam N.H."/>
            <person name="Hellsten U."/>
            <person name="Kawashima T."/>
            <person name="Kuo A."/>
            <person name="Mitros T."/>
            <person name="Salamov A."/>
            <person name="Carpenter M.L."/>
            <person name="Signorovitch A.Y."/>
            <person name="Moreno M.A."/>
            <person name="Kamm K."/>
            <person name="Grimwood J."/>
            <person name="Schmutz J."/>
            <person name="Shapiro H."/>
            <person name="Grigoriev I.V."/>
            <person name="Buss L.W."/>
            <person name="Schierwater B."/>
            <person name="Dellaporta S.L."/>
            <person name="Rokhsar D.S."/>
        </authorList>
    </citation>
    <scope>NUCLEOTIDE SEQUENCE [LARGE SCALE GENOMIC DNA]</scope>
    <source>
        <strain evidence="4 5">Grell-BS-1999</strain>
    </source>
</reference>